<keyword evidence="2" id="KW-1133">Transmembrane helix</keyword>
<proteinExistence type="predicted"/>
<keyword evidence="2" id="KW-0812">Transmembrane</keyword>
<name>A0A5B8FH52_9RHOB</name>
<keyword evidence="4" id="KW-1185">Reference proteome</keyword>
<feature type="transmembrane region" description="Helical" evidence="2">
    <location>
        <begin position="21"/>
        <end position="41"/>
    </location>
</feature>
<dbReference type="RefSeq" id="WP_138571939.1">
    <property type="nucleotide sequence ID" value="NZ_CP040818.1"/>
</dbReference>
<keyword evidence="2" id="KW-0472">Membrane</keyword>
<dbReference type="OrthoDB" id="7951041at2"/>
<evidence type="ECO:0000313" key="3">
    <source>
        <dbReference type="EMBL" id="QDL92011.1"/>
    </source>
</evidence>
<evidence type="ECO:0000256" key="1">
    <source>
        <dbReference type="SAM" id="MobiDB-lite"/>
    </source>
</evidence>
<dbReference type="AlphaFoldDB" id="A0A5B8FH52"/>
<dbReference type="KEGG" id="ppru:FDP22_09625"/>
<evidence type="ECO:0000256" key="2">
    <source>
        <dbReference type="SAM" id="Phobius"/>
    </source>
</evidence>
<organism evidence="3 4">
    <name type="scientific">Paroceanicella profunda</name>
    <dbReference type="NCBI Taxonomy" id="2579971"/>
    <lineage>
        <taxon>Bacteria</taxon>
        <taxon>Pseudomonadati</taxon>
        <taxon>Pseudomonadota</taxon>
        <taxon>Alphaproteobacteria</taxon>
        <taxon>Rhodobacterales</taxon>
        <taxon>Paracoccaceae</taxon>
        <taxon>Paroceanicella</taxon>
    </lineage>
</organism>
<gene>
    <name evidence="3" type="ORF">FDP22_09625</name>
</gene>
<feature type="region of interest" description="Disordered" evidence="1">
    <location>
        <begin position="100"/>
        <end position="119"/>
    </location>
</feature>
<dbReference type="EMBL" id="CP040818">
    <property type="protein sequence ID" value="QDL92011.1"/>
    <property type="molecule type" value="Genomic_DNA"/>
</dbReference>
<sequence>MPLRLSRRARRAGPLRRALRWAGWRFILLMGFILAACTGPYPSDMVLQPAVERYPLPDRTYLTFAPATGFAVEYFARDGTSALWAPHAGAPVPGVWRVEDPLRRKPGQPPPPPRRVPDTSVTEVLSKASPAFHGAESKLCRRYGARARADLPEQGWECLPVRRVAAQVVAVREGDIYELRSGRLPALALDRFTPPAQFDLLRAAGC</sequence>
<accession>A0A5B8FH52</accession>
<dbReference type="Proteomes" id="UP000305888">
    <property type="component" value="Chromosome"/>
</dbReference>
<protein>
    <submittedName>
        <fullName evidence="3">Uncharacterized protein</fullName>
    </submittedName>
</protein>
<reference evidence="3 4" key="1">
    <citation type="submission" date="2019-06" db="EMBL/GenBank/DDBJ databases">
        <title>Genome sequence of Rhodobacteraceae bacterium D4M1.</title>
        <authorList>
            <person name="Cao J."/>
        </authorList>
    </citation>
    <scope>NUCLEOTIDE SEQUENCE [LARGE SCALE GENOMIC DNA]</scope>
    <source>
        <strain evidence="3 4">D4M1</strain>
    </source>
</reference>
<evidence type="ECO:0000313" key="4">
    <source>
        <dbReference type="Proteomes" id="UP000305888"/>
    </source>
</evidence>